<dbReference type="Gene3D" id="1.10.10.10">
    <property type="entry name" value="Winged helix-like DNA-binding domain superfamily/Winged helix DNA-binding domain"/>
    <property type="match status" value="1"/>
</dbReference>
<protein>
    <submittedName>
        <fullName evidence="2">NBD/HSP70 family sugar kinase</fullName>
    </submittedName>
</protein>
<dbReference type="Proteomes" id="UP000758168">
    <property type="component" value="Unassembled WGS sequence"/>
</dbReference>
<gene>
    <name evidence="2" type="ORF">JOF54_000325</name>
</gene>
<evidence type="ECO:0000256" key="1">
    <source>
        <dbReference type="ARBA" id="ARBA00006479"/>
    </source>
</evidence>
<reference evidence="2 3" key="1">
    <citation type="submission" date="2021-03" db="EMBL/GenBank/DDBJ databases">
        <title>Sequencing the genomes of 1000 actinobacteria strains.</title>
        <authorList>
            <person name="Klenk H.-P."/>
        </authorList>
    </citation>
    <scope>NUCLEOTIDE SEQUENCE [LARGE SCALE GENOMIC DNA]</scope>
    <source>
        <strain evidence="2 3">DSM 12936</strain>
    </source>
</reference>
<dbReference type="EMBL" id="JAGIOB010000001">
    <property type="protein sequence ID" value="MBP2415403.1"/>
    <property type="molecule type" value="Genomic_DNA"/>
</dbReference>
<dbReference type="RefSeq" id="WP_210052401.1">
    <property type="nucleotide sequence ID" value="NZ_JAGIOB010000001.1"/>
</dbReference>
<dbReference type="Gene3D" id="3.30.420.40">
    <property type="match status" value="2"/>
</dbReference>
<dbReference type="PANTHER" id="PTHR18964:SF173">
    <property type="entry name" value="GLUCOKINASE"/>
    <property type="match status" value="1"/>
</dbReference>
<dbReference type="GO" id="GO:0016301">
    <property type="term" value="F:kinase activity"/>
    <property type="evidence" value="ECO:0007669"/>
    <property type="project" value="UniProtKB-KW"/>
</dbReference>
<organism evidence="2 3">
    <name type="scientific">Microlunatus capsulatus</name>
    <dbReference type="NCBI Taxonomy" id="99117"/>
    <lineage>
        <taxon>Bacteria</taxon>
        <taxon>Bacillati</taxon>
        <taxon>Actinomycetota</taxon>
        <taxon>Actinomycetes</taxon>
        <taxon>Propionibacteriales</taxon>
        <taxon>Propionibacteriaceae</taxon>
        <taxon>Microlunatus</taxon>
    </lineage>
</organism>
<keyword evidence="2" id="KW-0418">Kinase</keyword>
<comment type="caution">
    <text evidence="2">The sequence shown here is derived from an EMBL/GenBank/DDBJ whole genome shotgun (WGS) entry which is preliminary data.</text>
</comment>
<sequence length="428" mass="43763">MSPLPTSREVSHAALLQVLRQVGPTTRAELERTTGLGRKIVSERVQELMALGLVSEGELARSTGGRMPRTVGLQADRGLLGVAQMNLHQTTVALTELDGTVLVREQLALGAAAGPEAVCDGIATTLRGLLESSGQTSERLWAVGVGVLAPVDRDLGHVAPGHLFEGTALAGWDGYPVRQRLADALERPVWVDNEVNLMALGELRSGQARGVDDVVLVKLGPSIGGGLVLGGRLQHGAAAAGEIGHLAVPGEEPRPCWCGGRGCLSTFASTAALLDEARAEGVPLPAPAQDPQPADDEDAVRALVAAAADGHPGAVRVLTRAGERTGAVLAGVVTLLNPALVLLSGTLVAEGDVVVDAVRAAVDARAMRVATESLSLTVSPLSDTAGLVGAAAMAADGLFGPRALAVWLDDGAPHRDRAALQAAAAADR</sequence>
<dbReference type="SUPFAM" id="SSF53067">
    <property type="entry name" value="Actin-like ATPase domain"/>
    <property type="match status" value="1"/>
</dbReference>
<dbReference type="InterPro" id="IPR000600">
    <property type="entry name" value="ROK"/>
</dbReference>
<proteinExistence type="inferred from homology"/>
<dbReference type="InterPro" id="IPR043129">
    <property type="entry name" value="ATPase_NBD"/>
</dbReference>
<dbReference type="PANTHER" id="PTHR18964">
    <property type="entry name" value="ROK (REPRESSOR, ORF, KINASE) FAMILY"/>
    <property type="match status" value="1"/>
</dbReference>
<dbReference type="SUPFAM" id="SSF46785">
    <property type="entry name" value="Winged helix' DNA-binding domain"/>
    <property type="match status" value="1"/>
</dbReference>
<comment type="similarity">
    <text evidence="1">Belongs to the ROK (NagC/XylR) family.</text>
</comment>
<keyword evidence="3" id="KW-1185">Reference proteome</keyword>
<name>A0ABS4Z2Y7_9ACTN</name>
<dbReference type="InterPro" id="IPR036390">
    <property type="entry name" value="WH_DNA-bd_sf"/>
</dbReference>
<keyword evidence="2" id="KW-0808">Transferase</keyword>
<dbReference type="Pfam" id="PF00480">
    <property type="entry name" value="ROK"/>
    <property type="match status" value="1"/>
</dbReference>
<evidence type="ECO:0000313" key="3">
    <source>
        <dbReference type="Proteomes" id="UP000758168"/>
    </source>
</evidence>
<evidence type="ECO:0000313" key="2">
    <source>
        <dbReference type="EMBL" id="MBP2415403.1"/>
    </source>
</evidence>
<dbReference type="InterPro" id="IPR036388">
    <property type="entry name" value="WH-like_DNA-bd_sf"/>
</dbReference>
<accession>A0ABS4Z2Y7</accession>